<accession>A0ABS1D7N7</accession>
<keyword evidence="1" id="KW-0596">Phosphopantetheine</keyword>
<evidence type="ECO:0000259" key="3">
    <source>
        <dbReference type="PROSITE" id="PS50075"/>
    </source>
</evidence>
<dbReference type="Pfam" id="PF00550">
    <property type="entry name" value="PP-binding"/>
    <property type="match status" value="1"/>
</dbReference>
<dbReference type="InterPro" id="IPR009081">
    <property type="entry name" value="PP-bd_ACP"/>
</dbReference>
<evidence type="ECO:0000256" key="2">
    <source>
        <dbReference type="ARBA" id="ARBA00022553"/>
    </source>
</evidence>
<feature type="domain" description="Carrier" evidence="3">
    <location>
        <begin position="225"/>
        <end position="302"/>
    </location>
</feature>
<dbReference type="SMART" id="SM00822">
    <property type="entry name" value="PKS_KR"/>
    <property type="match status" value="1"/>
</dbReference>
<dbReference type="EMBL" id="NRSG01000585">
    <property type="protein sequence ID" value="MBK1662493.1"/>
    <property type="molecule type" value="Genomic_DNA"/>
</dbReference>
<dbReference type="InterPro" id="IPR036291">
    <property type="entry name" value="NAD(P)-bd_dom_sf"/>
</dbReference>
<dbReference type="InterPro" id="IPR057326">
    <property type="entry name" value="KR_dom"/>
</dbReference>
<keyword evidence="5" id="KW-1185">Reference proteome</keyword>
<sequence length="329" mass="32715">LAGLGARAEAFACDAADPEALAATLRQVRATMPPIRGVVQAAATLADGAAATLDPARAQAVLRAKLGVAEALDAATAGDPLDLFLLFGSAVVAVGNPGQAAYVAANAALEALARRRRAAGRPAQVIAWGPIADAGMLAGDAATATILRRRLGAAPLPAAEALAALPALLAAGPPVIGHARLAWGEARTALAVLAEPCFEAVRDAAPAMAADGALANRLRSLPEAEALALLRDALAAELGRILRLPPASIAAEAPLGGLGLDSLGGMELRLGLEQRLGMPVPLAAVTETLTLDALARRLAEALRGAPAPDAAASALVGAHEPADPAVRAA</sequence>
<keyword evidence="2" id="KW-0597">Phosphoprotein</keyword>
<dbReference type="InterPro" id="IPR036736">
    <property type="entry name" value="ACP-like_sf"/>
</dbReference>
<feature type="non-terminal residue" evidence="4">
    <location>
        <position position="1"/>
    </location>
</feature>
<dbReference type="InterPro" id="IPR050091">
    <property type="entry name" value="PKS_NRPS_Biosynth_Enz"/>
</dbReference>
<protein>
    <recommendedName>
        <fullName evidence="3">Carrier domain-containing protein</fullName>
    </recommendedName>
</protein>
<dbReference type="SUPFAM" id="SSF51735">
    <property type="entry name" value="NAD(P)-binding Rossmann-fold domains"/>
    <property type="match status" value="1"/>
</dbReference>
<dbReference type="Proteomes" id="UP000697995">
    <property type="component" value="Unassembled WGS sequence"/>
</dbReference>
<reference evidence="4 5" key="1">
    <citation type="journal article" date="2020" name="Microorganisms">
        <title>Osmotic Adaptation and Compatible Solute Biosynthesis of Phototrophic Bacteria as Revealed from Genome Analyses.</title>
        <authorList>
            <person name="Imhoff J.F."/>
            <person name="Rahn T."/>
            <person name="Kunzel S."/>
            <person name="Keller A."/>
            <person name="Neulinger S.C."/>
        </authorList>
    </citation>
    <scope>NUCLEOTIDE SEQUENCE [LARGE SCALE GENOMIC DNA]</scope>
    <source>
        <strain evidence="4 5">DSM 15382</strain>
    </source>
</reference>
<dbReference type="SUPFAM" id="SSF47336">
    <property type="entry name" value="ACP-like"/>
    <property type="match status" value="1"/>
</dbReference>
<dbReference type="InterPro" id="IPR013968">
    <property type="entry name" value="PKS_KR"/>
</dbReference>
<dbReference type="InterPro" id="IPR020806">
    <property type="entry name" value="PKS_PP-bd"/>
</dbReference>
<dbReference type="PANTHER" id="PTHR43775">
    <property type="entry name" value="FATTY ACID SYNTHASE"/>
    <property type="match status" value="1"/>
</dbReference>
<dbReference type="RefSeq" id="WP_200306790.1">
    <property type="nucleotide sequence ID" value="NZ_NRSG01000585.1"/>
</dbReference>
<evidence type="ECO:0000313" key="5">
    <source>
        <dbReference type="Proteomes" id="UP000697995"/>
    </source>
</evidence>
<dbReference type="Pfam" id="PF08659">
    <property type="entry name" value="KR"/>
    <property type="match status" value="1"/>
</dbReference>
<comment type="caution">
    <text evidence="4">The sequence shown here is derived from an EMBL/GenBank/DDBJ whole genome shotgun (WGS) entry which is preliminary data.</text>
</comment>
<gene>
    <name evidence="4" type="ORF">CKO45_30400</name>
</gene>
<evidence type="ECO:0000256" key="1">
    <source>
        <dbReference type="ARBA" id="ARBA00022450"/>
    </source>
</evidence>
<dbReference type="Gene3D" id="1.10.1200.10">
    <property type="entry name" value="ACP-like"/>
    <property type="match status" value="1"/>
</dbReference>
<evidence type="ECO:0000313" key="4">
    <source>
        <dbReference type="EMBL" id="MBK1662493.1"/>
    </source>
</evidence>
<dbReference type="PROSITE" id="PS50075">
    <property type="entry name" value="CARRIER"/>
    <property type="match status" value="1"/>
</dbReference>
<name>A0ABS1D7N7_9PROT</name>
<dbReference type="PANTHER" id="PTHR43775:SF37">
    <property type="entry name" value="SI:DKEY-61P9.11"/>
    <property type="match status" value="1"/>
</dbReference>
<dbReference type="SMART" id="SM00823">
    <property type="entry name" value="PKS_PP"/>
    <property type="match status" value="1"/>
</dbReference>
<dbReference type="Gene3D" id="3.40.50.720">
    <property type="entry name" value="NAD(P)-binding Rossmann-like Domain"/>
    <property type="match status" value="1"/>
</dbReference>
<organism evidence="4 5">
    <name type="scientific">Paracraurococcus ruber</name>
    <dbReference type="NCBI Taxonomy" id="77675"/>
    <lineage>
        <taxon>Bacteria</taxon>
        <taxon>Pseudomonadati</taxon>
        <taxon>Pseudomonadota</taxon>
        <taxon>Alphaproteobacteria</taxon>
        <taxon>Acetobacterales</taxon>
        <taxon>Roseomonadaceae</taxon>
        <taxon>Paracraurococcus</taxon>
    </lineage>
</organism>
<proteinExistence type="predicted"/>